<dbReference type="Pfam" id="PF23762">
    <property type="entry name" value="SHCBP_N"/>
    <property type="match status" value="1"/>
</dbReference>
<dbReference type="InterPro" id="IPR057508">
    <property type="entry name" value="SHCBP-like_N"/>
</dbReference>
<keyword evidence="3" id="KW-0206">Cytoskeleton</keyword>
<dbReference type="Pfam" id="PF13229">
    <property type="entry name" value="Beta_helix"/>
    <property type="match status" value="1"/>
</dbReference>
<organism evidence="7 8">
    <name type="scientific">Chanos chanos</name>
    <name type="common">Milkfish</name>
    <name type="synonym">Mugil chanos</name>
    <dbReference type="NCBI Taxonomy" id="29144"/>
    <lineage>
        <taxon>Eukaryota</taxon>
        <taxon>Metazoa</taxon>
        <taxon>Chordata</taxon>
        <taxon>Craniata</taxon>
        <taxon>Vertebrata</taxon>
        <taxon>Euteleostomi</taxon>
        <taxon>Actinopterygii</taxon>
        <taxon>Neopterygii</taxon>
        <taxon>Teleostei</taxon>
        <taxon>Ostariophysi</taxon>
        <taxon>Gonorynchiformes</taxon>
        <taxon>Chanidae</taxon>
        <taxon>Chanos</taxon>
    </lineage>
</organism>
<evidence type="ECO:0000256" key="1">
    <source>
        <dbReference type="ARBA" id="ARBA00004186"/>
    </source>
</evidence>
<feature type="domain" description="SHC SH2" evidence="6">
    <location>
        <begin position="105"/>
        <end position="296"/>
    </location>
</feature>
<dbReference type="InterPro" id="IPR045140">
    <property type="entry name" value="SHCBP1-like"/>
</dbReference>
<feature type="region of interest" description="Disordered" evidence="4">
    <location>
        <begin position="1"/>
        <end position="72"/>
    </location>
</feature>
<accession>A0A6J2VAW3</accession>
<evidence type="ECO:0000256" key="4">
    <source>
        <dbReference type="SAM" id="MobiDB-lite"/>
    </source>
</evidence>
<dbReference type="InterPro" id="IPR012334">
    <property type="entry name" value="Pectin_lyas_fold"/>
</dbReference>
<name>A0A6J2VAW3_CHACN</name>
<comment type="subcellular location">
    <subcellularLocation>
        <location evidence="1">Cytoplasm</location>
        <location evidence="1">Cytoskeleton</location>
        <location evidence="1">Spindle</location>
    </subcellularLocation>
</comment>
<dbReference type="PANTHER" id="PTHR14695">
    <property type="entry name" value="SHC SH2-DOMAIN BINDING PROTEIN 1-RELATED"/>
    <property type="match status" value="1"/>
</dbReference>
<feature type="domain" description="Right handed beta helix" evidence="5">
    <location>
        <begin position="408"/>
        <end position="531"/>
    </location>
</feature>
<dbReference type="AlphaFoldDB" id="A0A6J2VAW3"/>
<evidence type="ECO:0000259" key="5">
    <source>
        <dbReference type="Pfam" id="PF13229"/>
    </source>
</evidence>
<dbReference type="OrthoDB" id="5978115at2759"/>
<dbReference type="GO" id="GO:0007283">
    <property type="term" value="P:spermatogenesis"/>
    <property type="evidence" value="ECO:0007669"/>
    <property type="project" value="TreeGrafter"/>
</dbReference>
<reference evidence="8" key="1">
    <citation type="submission" date="2025-08" db="UniProtKB">
        <authorList>
            <consortium name="RefSeq"/>
        </authorList>
    </citation>
    <scope>IDENTIFICATION</scope>
</reference>
<sequence>MASDPSLNVSEEDFEFDETEYTTDEDNSEMNSLKVTNHQTDETNNVHTTEEPNTNVETAVEPPPNVSSPESVRGKVTMDQANHDQEKLDDSIEEAKMLPQIYTSKTLTQEEMLALYCDNLIRDSTVNFTSCDGKGLQSLQVTVFLAEPFSSNVANLPRELVEEVLKELNYTVPVLDVYPIAGQGSGVDKIAEALEHARFFNDVLWREWDTEYKFGDYANVIKKRIQLHHKTQNGSIPGPACEWYRVALEEYRTKRQELYKFQKNLSGEVSPMEAIECWKKYYEVMMHSGILKFWEDFSVWSHALPYPRIIKCKAGCRASGRTFTHVVALSLTTAMMKSFPPDMCIKQHDSLSAALSHCFAGDTVVIYPGEWEGHLAPLTDDIVIKGSEDKHEVVIISDPTCENFVTSNASKVTLQNLTLVQKGTCDGIVVVESGRMCLDNCVLKCEGTGVRVFTGASLIMTNCEVTGAQGAGVELYPGSAAELHGNEIHHCSKDLNISSGGICMKVIPHPQLKMSNNYLHDNQGYGVTVSVPENTAVDITEVKPKPVEADELSETFQKLHMEIYANKMEANSMGDIGLKKN</sequence>
<dbReference type="GO" id="GO:0072687">
    <property type="term" value="C:meiotic spindle"/>
    <property type="evidence" value="ECO:0007669"/>
    <property type="project" value="TreeGrafter"/>
</dbReference>
<dbReference type="Proteomes" id="UP000504632">
    <property type="component" value="Chromosome 5"/>
</dbReference>
<evidence type="ECO:0000313" key="7">
    <source>
        <dbReference type="Proteomes" id="UP000504632"/>
    </source>
</evidence>
<evidence type="ECO:0000256" key="2">
    <source>
        <dbReference type="ARBA" id="ARBA00022490"/>
    </source>
</evidence>
<protein>
    <submittedName>
        <fullName evidence="8">Testicular spindle-associated protein SHCBP1L-like</fullName>
    </submittedName>
</protein>
<evidence type="ECO:0000313" key="8">
    <source>
        <dbReference type="RefSeq" id="XP_030629414.1"/>
    </source>
</evidence>
<evidence type="ECO:0000256" key="3">
    <source>
        <dbReference type="ARBA" id="ARBA00023212"/>
    </source>
</evidence>
<dbReference type="InterPro" id="IPR011050">
    <property type="entry name" value="Pectin_lyase_fold/virulence"/>
</dbReference>
<dbReference type="Gene3D" id="2.160.20.10">
    <property type="entry name" value="Single-stranded right-handed beta-helix, Pectin lyase-like"/>
    <property type="match status" value="1"/>
</dbReference>
<dbReference type="GO" id="GO:0007112">
    <property type="term" value="P:male meiosis cytokinesis"/>
    <property type="evidence" value="ECO:0007669"/>
    <property type="project" value="TreeGrafter"/>
</dbReference>
<dbReference type="SUPFAM" id="SSF51126">
    <property type="entry name" value="Pectin lyase-like"/>
    <property type="match status" value="1"/>
</dbReference>
<dbReference type="RefSeq" id="XP_030629414.1">
    <property type="nucleotide sequence ID" value="XM_030773554.1"/>
</dbReference>
<proteinExistence type="predicted"/>
<keyword evidence="7" id="KW-1185">Reference proteome</keyword>
<dbReference type="InterPro" id="IPR039448">
    <property type="entry name" value="Beta_helix"/>
</dbReference>
<evidence type="ECO:0000259" key="6">
    <source>
        <dbReference type="Pfam" id="PF23762"/>
    </source>
</evidence>
<gene>
    <name evidence="8" type="primary">LOC115811384</name>
</gene>
<feature type="compositionally biased region" description="Polar residues" evidence="4">
    <location>
        <begin position="29"/>
        <end position="57"/>
    </location>
</feature>
<dbReference type="InParanoid" id="A0A6J2VAW3"/>
<dbReference type="PANTHER" id="PTHR14695:SF7">
    <property type="entry name" value="TESTICULAR SPINDLE-ASSOCIATED PROTEIN SHCBP1L"/>
    <property type="match status" value="1"/>
</dbReference>
<keyword evidence="2" id="KW-0963">Cytoplasm</keyword>
<feature type="compositionally biased region" description="Acidic residues" evidence="4">
    <location>
        <begin position="10"/>
        <end position="28"/>
    </location>
</feature>
<dbReference type="GeneID" id="115811384"/>